<dbReference type="Proteomes" id="UP001562425">
    <property type="component" value="Unassembled WGS sequence"/>
</dbReference>
<protein>
    <submittedName>
        <fullName evidence="1">Uncharacterized protein</fullName>
    </submittedName>
</protein>
<reference evidence="1 2" key="1">
    <citation type="submission" date="2024-05" db="EMBL/GenBank/DDBJ databases">
        <title>Culex pipiens pipiens assembly and annotation.</title>
        <authorList>
            <person name="Alout H."/>
            <person name="Durand T."/>
        </authorList>
    </citation>
    <scope>NUCLEOTIDE SEQUENCE [LARGE SCALE GENOMIC DNA]</scope>
    <source>
        <strain evidence="1">HA-2024</strain>
        <tissue evidence="1">Whole body</tissue>
    </source>
</reference>
<evidence type="ECO:0000313" key="1">
    <source>
        <dbReference type="EMBL" id="KAL1376187.1"/>
    </source>
</evidence>
<keyword evidence="2" id="KW-1185">Reference proteome</keyword>
<comment type="caution">
    <text evidence="1">The sequence shown here is derived from an EMBL/GenBank/DDBJ whole genome shotgun (WGS) entry which is preliminary data.</text>
</comment>
<name>A0ABD1CJB3_CULPP</name>
<accession>A0ABD1CJB3</accession>
<feature type="non-terminal residue" evidence="1">
    <location>
        <position position="1"/>
    </location>
</feature>
<evidence type="ECO:0000313" key="2">
    <source>
        <dbReference type="Proteomes" id="UP001562425"/>
    </source>
</evidence>
<organism evidence="1 2">
    <name type="scientific">Culex pipiens pipiens</name>
    <name type="common">Northern house mosquito</name>
    <dbReference type="NCBI Taxonomy" id="38569"/>
    <lineage>
        <taxon>Eukaryota</taxon>
        <taxon>Metazoa</taxon>
        <taxon>Ecdysozoa</taxon>
        <taxon>Arthropoda</taxon>
        <taxon>Hexapoda</taxon>
        <taxon>Insecta</taxon>
        <taxon>Pterygota</taxon>
        <taxon>Neoptera</taxon>
        <taxon>Endopterygota</taxon>
        <taxon>Diptera</taxon>
        <taxon>Nematocera</taxon>
        <taxon>Culicoidea</taxon>
        <taxon>Culicidae</taxon>
        <taxon>Culicinae</taxon>
        <taxon>Culicini</taxon>
        <taxon>Culex</taxon>
        <taxon>Culex</taxon>
    </lineage>
</organism>
<proteinExistence type="predicted"/>
<sequence>HDLKSVVQVRVDALAAVSFDLDKFGTTDILLLSSVGTELSYISSLRPLLEGWKKRLPFTMFPD</sequence>
<dbReference type="AlphaFoldDB" id="A0ABD1CJB3"/>
<gene>
    <name evidence="1" type="ORF">pipiens_017046</name>
</gene>
<dbReference type="EMBL" id="JBEHCU010011868">
    <property type="protein sequence ID" value="KAL1376187.1"/>
    <property type="molecule type" value="Genomic_DNA"/>
</dbReference>